<dbReference type="Proteomes" id="UP001443914">
    <property type="component" value="Unassembled WGS sequence"/>
</dbReference>
<feature type="domain" description="MHD1" evidence="2">
    <location>
        <begin position="604"/>
        <end position="746"/>
    </location>
</feature>
<dbReference type="PROSITE" id="PS51259">
    <property type="entry name" value="MHD2"/>
    <property type="match status" value="1"/>
</dbReference>
<dbReference type="PANTHER" id="PTHR31280">
    <property type="entry name" value="PROTEIN UNC-13 HOMOLOG"/>
    <property type="match status" value="1"/>
</dbReference>
<evidence type="ECO:0000259" key="3">
    <source>
        <dbReference type="PROSITE" id="PS51259"/>
    </source>
</evidence>
<feature type="region of interest" description="Disordered" evidence="1">
    <location>
        <begin position="1"/>
        <end position="30"/>
    </location>
</feature>
<protein>
    <recommendedName>
        <fullName evidence="6">Protein unc-13 homolog</fullName>
    </recommendedName>
</protein>
<dbReference type="InterPro" id="IPR014770">
    <property type="entry name" value="Munc13_1"/>
</dbReference>
<accession>A0AAW1HA77</accession>
<evidence type="ECO:0008006" key="6">
    <source>
        <dbReference type="Google" id="ProtNLM"/>
    </source>
</evidence>
<dbReference type="InterPro" id="IPR014772">
    <property type="entry name" value="Munc13_dom-2"/>
</dbReference>
<dbReference type="EMBL" id="JBDFQZ010000012">
    <property type="protein sequence ID" value="KAK9672940.1"/>
    <property type="molecule type" value="Genomic_DNA"/>
</dbReference>
<feature type="compositionally biased region" description="Basic and acidic residues" evidence="1">
    <location>
        <begin position="1"/>
        <end position="10"/>
    </location>
</feature>
<evidence type="ECO:0000313" key="4">
    <source>
        <dbReference type="EMBL" id="KAK9672938.1"/>
    </source>
</evidence>
<dbReference type="PROSITE" id="PS51258">
    <property type="entry name" value="MHD1"/>
    <property type="match status" value="1"/>
</dbReference>
<dbReference type="Pfam" id="PF25761">
    <property type="entry name" value="TPR_PATROL1"/>
    <property type="match status" value="1"/>
</dbReference>
<evidence type="ECO:0000313" key="5">
    <source>
        <dbReference type="Proteomes" id="UP001443914"/>
    </source>
</evidence>
<dbReference type="AlphaFoldDB" id="A0AAW1HA77"/>
<reference evidence="4 5" key="1">
    <citation type="submission" date="2024-03" db="EMBL/GenBank/DDBJ databases">
        <title>WGS assembly of Saponaria officinalis var. Norfolk2.</title>
        <authorList>
            <person name="Jenkins J."/>
            <person name="Shu S."/>
            <person name="Grimwood J."/>
            <person name="Barry K."/>
            <person name="Goodstein D."/>
            <person name="Schmutz J."/>
            <person name="Leebens-Mack J."/>
            <person name="Osbourn A."/>
        </authorList>
    </citation>
    <scope>NUCLEOTIDE SEQUENCE [LARGE SCALE GENOMIC DNA]</scope>
    <source>
        <strain evidence="5">cv. Norfolk2</strain>
        <strain evidence="4">JIC</strain>
        <tissue evidence="4">Leaf</tissue>
    </source>
</reference>
<feature type="domain" description="MHD2" evidence="3">
    <location>
        <begin position="888"/>
        <end position="999"/>
    </location>
</feature>
<dbReference type="InterPro" id="IPR008528">
    <property type="entry name" value="unc-13_homologue"/>
</dbReference>
<feature type="region of interest" description="Disordered" evidence="1">
    <location>
        <begin position="92"/>
        <end position="114"/>
    </location>
</feature>
<comment type="caution">
    <text evidence="4">The sequence shown here is derived from an EMBL/GenBank/DDBJ whole genome shotgun (WGS) entry which is preliminary data.</text>
</comment>
<dbReference type="EMBL" id="JBDFQZ010000012">
    <property type="protein sequence ID" value="KAK9672938.1"/>
    <property type="molecule type" value="Genomic_DNA"/>
</dbReference>
<dbReference type="PANTHER" id="PTHR31280:SF1">
    <property type="entry name" value="OS03G0138600 PROTEIN"/>
    <property type="match status" value="1"/>
</dbReference>
<proteinExistence type="predicted"/>
<name>A0AAW1HA77_SAPOF</name>
<dbReference type="InterPro" id="IPR057984">
    <property type="entry name" value="PATROL1_C"/>
</dbReference>
<evidence type="ECO:0000256" key="1">
    <source>
        <dbReference type="SAM" id="MobiDB-lite"/>
    </source>
</evidence>
<gene>
    <name evidence="4" type="ORF">RND81_12G135900</name>
</gene>
<keyword evidence="5" id="KW-1185">Reference proteome</keyword>
<organism evidence="4 5">
    <name type="scientific">Saponaria officinalis</name>
    <name type="common">Common soapwort</name>
    <name type="synonym">Lychnis saponaria</name>
    <dbReference type="NCBI Taxonomy" id="3572"/>
    <lineage>
        <taxon>Eukaryota</taxon>
        <taxon>Viridiplantae</taxon>
        <taxon>Streptophyta</taxon>
        <taxon>Embryophyta</taxon>
        <taxon>Tracheophyta</taxon>
        <taxon>Spermatophyta</taxon>
        <taxon>Magnoliopsida</taxon>
        <taxon>eudicotyledons</taxon>
        <taxon>Gunneridae</taxon>
        <taxon>Pentapetalae</taxon>
        <taxon>Caryophyllales</taxon>
        <taxon>Caryophyllaceae</taxon>
        <taxon>Caryophylleae</taxon>
        <taxon>Saponaria</taxon>
    </lineage>
</organism>
<evidence type="ECO:0000259" key="2">
    <source>
        <dbReference type="PROSITE" id="PS51258"/>
    </source>
</evidence>
<sequence>MGFHSRHESHPPLIGSRLLGTMRSSSSSNVPVPTLMPPVVTFVTSSGLDPDPDPDLSWPFGKIDGIDRHDVRETAYEVFFTSCRASPGFSGRNAPTFHSSHDHHNGDGPGSPVSRGTGVGMVTNSRIKRALGLRTLKRMPSRRSSLGGIGASNSGGGAMSPNNSVHGHIGHSQCGGNPGISFTVPGRSPRRPLTSAEIMRLQMRVTQQSDNRLRKTLLRTLVGQMGRRAETIILPLELLRHLKPSEFRDHAEYHLWQKRQLKILETGLILHPSIPLEQSNSFAVKLAKIIKLNEEKPIDTSKNSEIMKQICNCILSLAWRGAHGNATDICHWADGYPLNVHLYVALLQSVFDLKDETAVLDEVDELMELIKKTWTILGINRSIHNVCFTYVLFQQYVVTGQTEPNLLCATSTMLVEVAADAKRPEDRDGVYIRILASVLSSIIGWSEKMLLNYHESHPKGNPGMMENLLPLVLQARKILNEDVSATIAARQELGDEKSGTPELSIYRVEFYIRSSVRTAFTKIAESMNIANMHLEGEKEVSEALVDLAQGTEELAAKEKECYSNTLKRWHSLAAAVAAVTLHNCYGAVLQQYVAGVTILSIETTNVLHRAVRLENILVQMVVEDTVECEDGGKSIVQEMVPYEIDSIIIRLLRKWIDERLRKVRDCVQRAKETETWNPKSKEEAFAQSAVELMKMAKQTVDDFFEIPVGLSDDLVQDLANGLERIIREYSSFVASCGTKQSYVPTLPPLTRCSQDSKFSRLWKIAGCNVGIQDIHHYMAALDGHHTRPLTSRGTQRLYIRLNTLHYLLSHLNSLDKTLAHSQRLNPVTQKRYPNTRRNLGNSTSYFELARASMQGAIQHVAEVAAYRSIFLDSNSVFYESLYVFNVSNSRIKPAVRVLKQNLALLGAILIDRAQPLAIKEVMKAAFEAYLMVLLAGGNTRTYTRSDYEMIREDFESLKRVFCTSGVGLIAEDDVDKEAEVVQGVVQLMGHSTDQLIEEFTIVACERSGMGYNTSGKKLPMPPTTGRWNRADPNTILRVLCHRNERVANLFLKRTFQLPKR</sequence>